<dbReference type="SUPFAM" id="SSF55874">
    <property type="entry name" value="ATPase domain of HSP90 chaperone/DNA topoisomerase II/histidine kinase"/>
    <property type="match status" value="1"/>
</dbReference>
<dbReference type="GO" id="GO:0016887">
    <property type="term" value="F:ATP hydrolysis activity"/>
    <property type="evidence" value="ECO:0007669"/>
    <property type="project" value="InterPro"/>
</dbReference>
<dbReference type="FunFam" id="3.30.565.10:FF:000003">
    <property type="entry name" value="DNA mismatch repair endonuclease MutL"/>
    <property type="match status" value="1"/>
</dbReference>
<accession>A0A3P8K4N4</accession>
<dbReference type="AlphaFoldDB" id="A0A3P8K4N4"/>
<dbReference type="InterPro" id="IPR036890">
    <property type="entry name" value="HATPase_C_sf"/>
</dbReference>
<evidence type="ECO:0000256" key="4">
    <source>
        <dbReference type="ARBA" id="ARBA00023204"/>
    </source>
</evidence>
<name>A0A3P8K4N4_RAOTE</name>
<dbReference type="GO" id="GO:0140664">
    <property type="term" value="F:ATP-dependent DNA damage sensor activity"/>
    <property type="evidence" value="ECO:0007669"/>
    <property type="project" value="InterPro"/>
</dbReference>
<evidence type="ECO:0000256" key="1">
    <source>
        <dbReference type="ARBA" id="ARBA00006082"/>
    </source>
</evidence>
<dbReference type="Gene3D" id="3.30.565.10">
    <property type="entry name" value="Histidine kinase-like ATPase, C-terminal domain"/>
    <property type="match status" value="1"/>
</dbReference>
<dbReference type="PANTHER" id="PTHR10073:SF12">
    <property type="entry name" value="DNA MISMATCH REPAIR PROTEIN MLH1"/>
    <property type="match status" value="1"/>
</dbReference>
<keyword evidence="4" id="KW-0234">DNA repair</keyword>
<gene>
    <name evidence="5" type="primary">mutL_2</name>
    <name evidence="5" type="ORF">NCTC13098_06713</name>
</gene>
<evidence type="ECO:0000256" key="2">
    <source>
        <dbReference type="ARBA" id="ARBA00021975"/>
    </source>
</evidence>
<dbReference type="InterPro" id="IPR002099">
    <property type="entry name" value="MutL/Mlh/PMS"/>
</dbReference>
<dbReference type="Pfam" id="PF13589">
    <property type="entry name" value="HATPase_c_3"/>
    <property type="match status" value="1"/>
</dbReference>
<dbReference type="KEGG" id="rtg:NCTC13098_06713"/>
<comment type="similarity">
    <text evidence="1">Belongs to the DNA mismatch repair MutL/HexB family.</text>
</comment>
<protein>
    <recommendedName>
        <fullName evidence="2">DNA mismatch repair protein MutL</fullName>
    </recommendedName>
</protein>
<keyword evidence="3" id="KW-0227">DNA damage</keyword>
<evidence type="ECO:0000313" key="6">
    <source>
        <dbReference type="Proteomes" id="UP000274346"/>
    </source>
</evidence>
<dbReference type="GO" id="GO:0006298">
    <property type="term" value="P:mismatch repair"/>
    <property type="evidence" value="ECO:0007669"/>
    <property type="project" value="InterPro"/>
</dbReference>
<dbReference type="Proteomes" id="UP000274346">
    <property type="component" value="Chromosome"/>
</dbReference>
<dbReference type="InterPro" id="IPR014762">
    <property type="entry name" value="DNA_mismatch_repair_CS"/>
</dbReference>
<dbReference type="PROSITE" id="PS00058">
    <property type="entry name" value="DNA_MISMATCH_REPAIR_1"/>
    <property type="match status" value="1"/>
</dbReference>
<dbReference type="InterPro" id="IPR038973">
    <property type="entry name" value="MutL/Mlh/Pms-like"/>
</dbReference>
<dbReference type="NCBIfam" id="TIGR00585">
    <property type="entry name" value="mutl"/>
    <property type="match status" value="1"/>
</dbReference>
<proteinExistence type="inferred from homology"/>
<dbReference type="GO" id="GO:0030983">
    <property type="term" value="F:mismatched DNA binding"/>
    <property type="evidence" value="ECO:0007669"/>
    <property type="project" value="InterPro"/>
</dbReference>
<reference evidence="5 6" key="1">
    <citation type="submission" date="2018-12" db="EMBL/GenBank/DDBJ databases">
        <authorList>
            <consortium name="Pathogen Informatics"/>
        </authorList>
    </citation>
    <scope>NUCLEOTIDE SEQUENCE [LARGE SCALE GENOMIC DNA]</scope>
    <source>
        <strain evidence="5 6">NCTC13098</strain>
    </source>
</reference>
<dbReference type="GO" id="GO:0005524">
    <property type="term" value="F:ATP binding"/>
    <property type="evidence" value="ECO:0007669"/>
    <property type="project" value="InterPro"/>
</dbReference>
<organism evidence="5 6">
    <name type="scientific">Raoultella terrigena</name>
    <name type="common">Klebsiella terrigena</name>
    <dbReference type="NCBI Taxonomy" id="577"/>
    <lineage>
        <taxon>Bacteria</taxon>
        <taxon>Pseudomonadati</taxon>
        <taxon>Pseudomonadota</taxon>
        <taxon>Gammaproteobacteria</taxon>
        <taxon>Enterobacterales</taxon>
        <taxon>Enterobacteriaceae</taxon>
        <taxon>Klebsiella/Raoultella group</taxon>
        <taxon>Raoultella</taxon>
    </lineage>
</organism>
<dbReference type="EMBL" id="LR131271">
    <property type="protein sequence ID" value="VDR30277.1"/>
    <property type="molecule type" value="Genomic_DNA"/>
</dbReference>
<evidence type="ECO:0000313" key="5">
    <source>
        <dbReference type="EMBL" id="VDR30277.1"/>
    </source>
</evidence>
<dbReference type="PANTHER" id="PTHR10073">
    <property type="entry name" value="DNA MISMATCH REPAIR PROTEIN MLH, PMS, MUTL"/>
    <property type="match status" value="1"/>
</dbReference>
<dbReference type="CDD" id="cd16926">
    <property type="entry name" value="HATPase_MutL-MLH-PMS-like"/>
    <property type="match status" value="1"/>
</dbReference>
<sequence>MPIQVLPPQLANQIAAGEVVERPASVVKELVENSLDAGATRIDIDIERGGAKLIRIRDNGCGIKKDELALALARHATSKIASLDDLEAIISLGFRGEALASISSVARLTLTSRTAEQQEAWQAYAEGRDQDVTVQAGGAPGRHHAGSAGSVL</sequence>
<dbReference type="GO" id="GO:0032300">
    <property type="term" value="C:mismatch repair complex"/>
    <property type="evidence" value="ECO:0007669"/>
    <property type="project" value="InterPro"/>
</dbReference>
<evidence type="ECO:0000256" key="3">
    <source>
        <dbReference type="ARBA" id="ARBA00022763"/>
    </source>
</evidence>